<accession>A0AAD9KX08</accession>
<reference evidence="4" key="1">
    <citation type="journal article" date="2023" name="Mol. Biol. Evol.">
        <title>Third-Generation Sequencing Reveals the Adaptive Role of the Epigenome in Three Deep-Sea Polychaetes.</title>
        <authorList>
            <person name="Perez M."/>
            <person name="Aroh O."/>
            <person name="Sun Y."/>
            <person name="Lan Y."/>
            <person name="Juniper S.K."/>
            <person name="Young C.R."/>
            <person name="Angers B."/>
            <person name="Qian P.Y."/>
        </authorList>
    </citation>
    <scope>NUCLEOTIDE SEQUENCE</scope>
    <source>
        <strain evidence="4">R07B-5</strain>
    </source>
</reference>
<dbReference type="PANTHER" id="PTHR13798:SF11">
    <property type="entry name" value="RNA-BINDING PROTEIN 7-RELATED"/>
    <property type="match status" value="1"/>
</dbReference>
<dbReference type="InterPro" id="IPR035979">
    <property type="entry name" value="RBD_domain_sf"/>
</dbReference>
<keyword evidence="2" id="KW-0694">RNA-binding</keyword>
<dbReference type="EMBL" id="JAODUO010000520">
    <property type="protein sequence ID" value="KAK2178986.1"/>
    <property type="molecule type" value="Genomic_DNA"/>
</dbReference>
<dbReference type="GO" id="GO:0005654">
    <property type="term" value="C:nucleoplasm"/>
    <property type="evidence" value="ECO:0007669"/>
    <property type="project" value="UniProtKB-SubCell"/>
</dbReference>
<dbReference type="SUPFAM" id="SSF54928">
    <property type="entry name" value="RNA-binding domain, RBD"/>
    <property type="match status" value="1"/>
</dbReference>
<organism evidence="4 5">
    <name type="scientific">Ridgeia piscesae</name>
    <name type="common">Tubeworm</name>
    <dbReference type="NCBI Taxonomy" id="27915"/>
    <lineage>
        <taxon>Eukaryota</taxon>
        <taxon>Metazoa</taxon>
        <taxon>Spiralia</taxon>
        <taxon>Lophotrochozoa</taxon>
        <taxon>Annelida</taxon>
        <taxon>Polychaeta</taxon>
        <taxon>Sedentaria</taxon>
        <taxon>Canalipalpata</taxon>
        <taxon>Sabellida</taxon>
        <taxon>Siboglinidae</taxon>
        <taxon>Ridgeia</taxon>
    </lineage>
</organism>
<evidence type="ECO:0008006" key="6">
    <source>
        <dbReference type="Google" id="ProtNLM"/>
    </source>
</evidence>
<evidence type="ECO:0000256" key="2">
    <source>
        <dbReference type="ARBA" id="ARBA00022884"/>
    </source>
</evidence>
<proteinExistence type="predicted"/>
<comment type="caution">
    <text evidence="4">The sequence shown here is derived from an EMBL/GenBank/DDBJ whole genome shotgun (WGS) entry which is preliminary data.</text>
</comment>
<dbReference type="GO" id="GO:0000381">
    <property type="term" value="P:regulation of alternative mRNA splicing, via spliceosome"/>
    <property type="evidence" value="ECO:0007669"/>
    <property type="project" value="TreeGrafter"/>
</dbReference>
<keyword evidence="3" id="KW-0539">Nucleus</keyword>
<dbReference type="PANTHER" id="PTHR13798">
    <property type="entry name" value="RNA BINDING MOTIF RBM PROTEIN -RELATED"/>
    <property type="match status" value="1"/>
</dbReference>
<dbReference type="GO" id="GO:0003727">
    <property type="term" value="F:single-stranded RNA binding"/>
    <property type="evidence" value="ECO:0007669"/>
    <property type="project" value="TreeGrafter"/>
</dbReference>
<evidence type="ECO:0000313" key="4">
    <source>
        <dbReference type="EMBL" id="KAK2178986.1"/>
    </source>
</evidence>
<dbReference type="Proteomes" id="UP001209878">
    <property type="component" value="Unassembled WGS sequence"/>
</dbReference>
<dbReference type="AlphaFoldDB" id="A0AAD9KX08"/>
<dbReference type="InterPro" id="IPR052285">
    <property type="entry name" value="NEXT_complex_subunit"/>
</dbReference>
<dbReference type="Gene3D" id="3.30.70.330">
    <property type="match status" value="1"/>
</dbReference>
<gene>
    <name evidence="4" type="ORF">NP493_520g01044</name>
</gene>
<comment type="subcellular location">
    <subcellularLocation>
        <location evidence="1">Nucleus</location>
        <location evidence="1">Nucleoplasm</location>
    </subcellularLocation>
</comment>
<evidence type="ECO:0000256" key="1">
    <source>
        <dbReference type="ARBA" id="ARBA00004642"/>
    </source>
</evidence>
<protein>
    <recommendedName>
        <fullName evidence="6">RRM domain-containing protein</fullName>
    </recommendedName>
</protein>
<name>A0AAD9KX08_RIDPI</name>
<keyword evidence="5" id="KW-1185">Reference proteome</keyword>
<evidence type="ECO:0000313" key="5">
    <source>
        <dbReference type="Proteomes" id="UP001209878"/>
    </source>
</evidence>
<sequence length="237" mass="26823">MKTGEALRTTYDASSGWREAGGEARQTRWRTGGIHTEVAGPLDKVKLVTDRETNKPKYAFITFCHAESVPYTIDLMNGLQLYNKPLRLQTRPGSRHNAQGPAPGAAMSQMLQAQPVHNDMSRSMSAPDHIQNFAANDMYGQNSLIMQMNQSSAQNSLIMQMNQYGSGLTNPMAAQSLLSSGNHFATKEAQRQRLIQQQQQAVHQQQLMQQQKERAAWMIMQQQQQMAWNSNRQSHWY</sequence>
<dbReference type="InterPro" id="IPR012677">
    <property type="entry name" value="Nucleotide-bd_a/b_plait_sf"/>
</dbReference>
<evidence type="ECO:0000256" key="3">
    <source>
        <dbReference type="ARBA" id="ARBA00023242"/>
    </source>
</evidence>